<evidence type="ECO:0000313" key="3">
    <source>
        <dbReference type="Proteomes" id="UP000019141"/>
    </source>
</evidence>
<feature type="domain" description="Glycosyltransferase 2-like" evidence="1">
    <location>
        <begin position="7"/>
        <end position="122"/>
    </location>
</feature>
<dbReference type="InterPro" id="IPR001173">
    <property type="entry name" value="Glyco_trans_2-like"/>
</dbReference>
<accession>W4LWW2</accession>
<name>W4LWW2_ENTF1</name>
<organism evidence="2 3">
    <name type="scientific">Entotheonella factor</name>
    <dbReference type="NCBI Taxonomy" id="1429438"/>
    <lineage>
        <taxon>Bacteria</taxon>
        <taxon>Pseudomonadati</taxon>
        <taxon>Nitrospinota/Tectimicrobiota group</taxon>
        <taxon>Candidatus Tectimicrobiota</taxon>
        <taxon>Candidatus Entotheonellia</taxon>
        <taxon>Candidatus Entotheonellales</taxon>
        <taxon>Candidatus Entotheonellaceae</taxon>
        <taxon>Candidatus Entotheonella</taxon>
    </lineage>
</organism>
<evidence type="ECO:0000259" key="1">
    <source>
        <dbReference type="Pfam" id="PF00535"/>
    </source>
</evidence>
<dbReference type="SUPFAM" id="SSF53448">
    <property type="entry name" value="Nucleotide-diphospho-sugar transferases"/>
    <property type="match status" value="1"/>
</dbReference>
<dbReference type="Gene3D" id="3.90.550.10">
    <property type="entry name" value="Spore Coat Polysaccharide Biosynthesis Protein SpsA, Chain A"/>
    <property type="match status" value="1"/>
</dbReference>
<comment type="caution">
    <text evidence="2">The sequence shown here is derived from an EMBL/GenBank/DDBJ whole genome shotgun (WGS) entry which is preliminary data.</text>
</comment>
<dbReference type="InterPro" id="IPR029044">
    <property type="entry name" value="Nucleotide-diphossugar_trans"/>
</dbReference>
<sequence>MMAPFYSVIIPTYNRWPVLHEAMTSVFQQTCQDLELLIVDDGSTDATRTQVLQLAQQAPHPVRLLFCPRGGPAKARNVGLREAQGTFVAFLDSDDLWFADHLEAARQLVLRQPQALDFLFADTQLTRAAGLRASYLQGKSIETVPHDRDGTWRVFRRTIYPELIPASMVITSSAIIRRDLLHHLGGFDERLTPFGEDTDLWLRASAMARAAAGNWSVTVHRRKLADGLMNSGQAWLWRSKHIELMTYHLHGPGRMYKRLIGQRLADLYRERAVINLRQSTYGLAIRDLMGLIYYDPMALPKHLHLLVQRARRWLARRVQSA</sequence>
<dbReference type="CDD" id="cd00761">
    <property type="entry name" value="Glyco_tranf_GTA_type"/>
    <property type="match status" value="1"/>
</dbReference>
<keyword evidence="3" id="KW-1185">Reference proteome</keyword>
<evidence type="ECO:0000313" key="2">
    <source>
        <dbReference type="EMBL" id="ETX01847.1"/>
    </source>
</evidence>
<reference evidence="2 3" key="1">
    <citation type="journal article" date="2014" name="Nature">
        <title>An environmental bacterial taxon with a large and distinct metabolic repertoire.</title>
        <authorList>
            <person name="Wilson M.C."/>
            <person name="Mori T."/>
            <person name="Ruckert C."/>
            <person name="Uria A.R."/>
            <person name="Helf M.J."/>
            <person name="Takada K."/>
            <person name="Gernert C."/>
            <person name="Steffens U.A."/>
            <person name="Heycke N."/>
            <person name="Schmitt S."/>
            <person name="Rinke C."/>
            <person name="Helfrich E.J."/>
            <person name="Brachmann A.O."/>
            <person name="Gurgui C."/>
            <person name="Wakimoto T."/>
            <person name="Kracht M."/>
            <person name="Crusemann M."/>
            <person name="Hentschel U."/>
            <person name="Abe I."/>
            <person name="Matsunaga S."/>
            <person name="Kalinowski J."/>
            <person name="Takeyama H."/>
            <person name="Piel J."/>
        </authorList>
    </citation>
    <scope>NUCLEOTIDE SEQUENCE [LARGE SCALE GENOMIC DNA]</scope>
    <source>
        <strain evidence="3">TSY1</strain>
    </source>
</reference>
<proteinExistence type="predicted"/>
<dbReference type="InterPro" id="IPR050834">
    <property type="entry name" value="Glycosyltransf_2"/>
</dbReference>
<dbReference type="AlphaFoldDB" id="W4LWW2"/>
<dbReference type="PANTHER" id="PTHR43685">
    <property type="entry name" value="GLYCOSYLTRANSFERASE"/>
    <property type="match status" value="1"/>
</dbReference>
<dbReference type="HOGENOM" id="CLU_025996_0_5_7"/>
<protein>
    <recommendedName>
        <fullName evidence="1">Glycosyltransferase 2-like domain-containing protein</fullName>
    </recommendedName>
</protein>
<dbReference type="PANTHER" id="PTHR43685:SF2">
    <property type="entry name" value="GLYCOSYLTRANSFERASE 2-LIKE DOMAIN-CONTAINING PROTEIN"/>
    <property type="match status" value="1"/>
</dbReference>
<dbReference type="Proteomes" id="UP000019141">
    <property type="component" value="Unassembled WGS sequence"/>
</dbReference>
<gene>
    <name evidence="2" type="ORF">ETSY1_05820</name>
</gene>
<dbReference type="Pfam" id="PF00535">
    <property type="entry name" value="Glycos_transf_2"/>
    <property type="match status" value="1"/>
</dbReference>
<dbReference type="EMBL" id="AZHW01000196">
    <property type="protein sequence ID" value="ETX01847.1"/>
    <property type="molecule type" value="Genomic_DNA"/>
</dbReference>